<organism evidence="2 3">
    <name type="scientific">Chryseosolibacter histidini</name>
    <dbReference type="NCBI Taxonomy" id="2782349"/>
    <lineage>
        <taxon>Bacteria</taxon>
        <taxon>Pseudomonadati</taxon>
        <taxon>Bacteroidota</taxon>
        <taxon>Cytophagia</taxon>
        <taxon>Cytophagales</taxon>
        <taxon>Chryseotaleaceae</taxon>
        <taxon>Chryseosolibacter</taxon>
    </lineage>
</organism>
<proteinExistence type="predicted"/>
<dbReference type="Proteomes" id="UP001319200">
    <property type="component" value="Unassembled WGS sequence"/>
</dbReference>
<keyword evidence="1" id="KW-0812">Transmembrane</keyword>
<sequence length="299" mass="34582">MNILRKWIRDAFGFSAREVNGFIILLPLALMIVLAQPLYHRWMLEQPQNFAAERKMLDSLVTLWQNNDTDTAKIGTPVLFAFDPNKASLKELRALGFSEILSTRIASYRQKGGQFSVKRDLMKIYGLDSTFYFRLYTYISLPEKKERKFEDKNSTVKKHRKTRVPGLFDLNIADTAQLKTIYGIGPALSLRIVRFREKLGGFVKREQLNEVYGLDSAVVRRLFEVAFITKDFIPKQMNMNEADESELSAHPYIKRSMASAIVAYRFQHGNFSRVDDLRKLGLLKPEDIDKLLPYLTVNE</sequence>
<reference evidence="2 3" key="1">
    <citation type="submission" date="2021-05" db="EMBL/GenBank/DDBJ databases">
        <title>A Polyphasic approach of four new species of the genus Ohtaekwangia: Ohtaekwangia histidinii sp. nov., Ohtaekwangia cretensis sp. nov., Ohtaekwangia indiensis sp. nov., Ohtaekwangia reichenbachii sp. nov. from diverse environment.</title>
        <authorList>
            <person name="Octaviana S."/>
        </authorList>
    </citation>
    <scope>NUCLEOTIDE SEQUENCE [LARGE SCALE GENOMIC DNA]</scope>
    <source>
        <strain evidence="2 3">PWU4</strain>
    </source>
</reference>
<dbReference type="RefSeq" id="WP_254169160.1">
    <property type="nucleotide sequence ID" value="NZ_JAHESF010000041.1"/>
</dbReference>
<dbReference type="GO" id="GO:0015628">
    <property type="term" value="P:protein secretion by the type II secretion system"/>
    <property type="evidence" value="ECO:0007669"/>
    <property type="project" value="TreeGrafter"/>
</dbReference>
<evidence type="ECO:0000256" key="1">
    <source>
        <dbReference type="SAM" id="Phobius"/>
    </source>
</evidence>
<keyword evidence="1" id="KW-1133">Transmembrane helix</keyword>
<dbReference type="PANTHER" id="PTHR21180:SF32">
    <property type="entry name" value="ENDONUCLEASE_EXONUCLEASE_PHOSPHATASE FAMILY DOMAIN-CONTAINING PROTEIN 1"/>
    <property type="match status" value="1"/>
</dbReference>
<dbReference type="SUPFAM" id="SSF47781">
    <property type="entry name" value="RuvA domain 2-like"/>
    <property type="match status" value="3"/>
</dbReference>
<dbReference type="GO" id="GO:0015627">
    <property type="term" value="C:type II protein secretion system complex"/>
    <property type="evidence" value="ECO:0007669"/>
    <property type="project" value="TreeGrafter"/>
</dbReference>
<dbReference type="InterPro" id="IPR051675">
    <property type="entry name" value="Endo/Exo/Phosphatase_dom_1"/>
</dbReference>
<dbReference type="InterPro" id="IPR010994">
    <property type="entry name" value="RuvA_2-like"/>
</dbReference>
<accession>A0AAP2DQ63</accession>
<evidence type="ECO:0000313" key="3">
    <source>
        <dbReference type="Proteomes" id="UP001319200"/>
    </source>
</evidence>
<dbReference type="AlphaFoldDB" id="A0AAP2DQ63"/>
<dbReference type="EMBL" id="JAHESF010000041">
    <property type="protein sequence ID" value="MBT1700486.1"/>
    <property type="molecule type" value="Genomic_DNA"/>
</dbReference>
<keyword evidence="3" id="KW-1185">Reference proteome</keyword>
<dbReference type="Pfam" id="PF12836">
    <property type="entry name" value="HHH_3"/>
    <property type="match status" value="3"/>
</dbReference>
<dbReference type="PANTHER" id="PTHR21180">
    <property type="entry name" value="ENDONUCLEASE/EXONUCLEASE/PHOSPHATASE FAMILY DOMAIN-CONTAINING PROTEIN 1"/>
    <property type="match status" value="1"/>
</dbReference>
<comment type="caution">
    <text evidence="2">The sequence shown here is derived from an EMBL/GenBank/DDBJ whole genome shotgun (WGS) entry which is preliminary data.</text>
</comment>
<protein>
    <submittedName>
        <fullName evidence="2">Helix-hairpin-helix domain-containing protein</fullName>
    </submittedName>
</protein>
<name>A0AAP2DQ63_9BACT</name>
<dbReference type="Gene3D" id="1.10.150.280">
    <property type="entry name" value="AF1531-like domain"/>
    <property type="match status" value="2"/>
</dbReference>
<evidence type="ECO:0000313" key="2">
    <source>
        <dbReference type="EMBL" id="MBT1700486.1"/>
    </source>
</evidence>
<feature type="transmembrane region" description="Helical" evidence="1">
    <location>
        <begin position="21"/>
        <end position="39"/>
    </location>
</feature>
<keyword evidence="1" id="KW-0472">Membrane</keyword>
<gene>
    <name evidence="2" type="ORF">KK083_26600</name>
</gene>